<gene>
    <name evidence="1" type="ORF">ALQ84_200091</name>
</gene>
<accession>A0A0P9KYS0</accession>
<evidence type="ECO:0000313" key="2">
    <source>
        <dbReference type="Proteomes" id="UP000278587"/>
    </source>
</evidence>
<name>A0A0P9KYS0_9PSED</name>
<protein>
    <submittedName>
        <fullName evidence="1">Uncharacterized protein</fullName>
    </submittedName>
</protein>
<evidence type="ECO:0000313" key="1">
    <source>
        <dbReference type="EMBL" id="RMM10120.1"/>
    </source>
</evidence>
<dbReference type="Proteomes" id="UP000278587">
    <property type="component" value="Unassembled WGS sequence"/>
</dbReference>
<organism evidence="1 2">
    <name type="scientific">Pseudomonas caricapapayae</name>
    <dbReference type="NCBI Taxonomy" id="46678"/>
    <lineage>
        <taxon>Bacteria</taxon>
        <taxon>Pseudomonadati</taxon>
        <taxon>Pseudomonadota</taxon>
        <taxon>Gammaproteobacteria</taxon>
        <taxon>Pseudomonadales</taxon>
        <taxon>Pseudomonadaceae</taxon>
        <taxon>Pseudomonas</taxon>
    </lineage>
</organism>
<proteinExistence type="predicted"/>
<comment type="caution">
    <text evidence="1">The sequence shown here is derived from an EMBL/GenBank/DDBJ whole genome shotgun (WGS) entry which is preliminary data.</text>
</comment>
<sequence>MIFNYKGKPAEFGKNRTVSTADGCQSARDSKQSFLSIAFSIHMSLSAIASRAWTKF</sequence>
<reference evidence="1 2" key="1">
    <citation type="submission" date="2018-08" db="EMBL/GenBank/DDBJ databases">
        <title>Recombination of ecologically and evolutionarily significant loci maintains genetic cohesion in the Pseudomonas syringae species complex.</title>
        <authorList>
            <person name="Dillon M."/>
            <person name="Thakur S."/>
            <person name="Almeida R.N.D."/>
            <person name="Weir B.S."/>
            <person name="Guttman D.S."/>
        </authorList>
    </citation>
    <scope>NUCLEOTIDE SEQUENCE [LARGE SCALE GENOMIC DNA]</scope>
    <source>
        <strain evidence="1 2">ICMP 4086</strain>
    </source>
</reference>
<dbReference type="AlphaFoldDB" id="A0A0P9KYS0"/>
<dbReference type="EMBL" id="RBOC01000083">
    <property type="protein sequence ID" value="RMM10120.1"/>
    <property type="molecule type" value="Genomic_DNA"/>
</dbReference>